<evidence type="ECO:0000313" key="2">
    <source>
        <dbReference type="EMBL" id="EOY01019.1"/>
    </source>
</evidence>
<evidence type="ECO:0000313" key="3">
    <source>
        <dbReference type="Proteomes" id="UP000026915"/>
    </source>
</evidence>
<dbReference type="SUPFAM" id="SSF55961">
    <property type="entry name" value="Bet v1-like"/>
    <property type="match status" value="1"/>
</dbReference>
<dbReference type="EMBL" id="CM001880">
    <property type="protein sequence ID" value="EOY01019.1"/>
    <property type="molecule type" value="Genomic_DNA"/>
</dbReference>
<dbReference type="AlphaFoldDB" id="A0A061EFF2"/>
<dbReference type="Gramene" id="EOY01019">
    <property type="protein sequence ID" value="EOY01019"/>
    <property type="gene ID" value="TCM_010944"/>
</dbReference>
<dbReference type="InParanoid" id="A0A061EFF2"/>
<dbReference type="InterPro" id="IPR023393">
    <property type="entry name" value="START-like_dom_sf"/>
</dbReference>
<gene>
    <name evidence="2" type="ORF">TCM_010944</name>
</gene>
<protein>
    <submittedName>
        <fullName evidence="2">MLP protein 28</fullName>
    </submittedName>
</protein>
<dbReference type="Gene3D" id="3.30.530.20">
    <property type="match status" value="1"/>
</dbReference>
<dbReference type="STRING" id="3641.A0A061EFF2"/>
<keyword evidence="3" id="KW-1185">Reference proteome</keyword>
<dbReference type="PANTHER" id="PTHR31907">
    <property type="entry name" value="MLP-LIKE PROTEIN 423"/>
    <property type="match status" value="1"/>
</dbReference>
<dbReference type="Proteomes" id="UP000026915">
    <property type="component" value="Chromosome 2"/>
</dbReference>
<proteinExistence type="predicted"/>
<dbReference type="GO" id="GO:0006952">
    <property type="term" value="P:defense response"/>
    <property type="evidence" value="ECO:0007669"/>
    <property type="project" value="InterPro"/>
</dbReference>
<sequence>MSSLTGKLEGDVEISAPAEKFHGVICSAPSQLSSICPDVIQECKLLEGEWGELGSNTHWSYVHDGDAKVAQLTIESVDSTNNSVTYRVLGGDLANEFSVFKVKIEATEKDEGSKVHLTFNYIKQSLDVADPETLLELGKQVCKVVDAHLTQA</sequence>
<feature type="domain" description="Bet v I/Major latex protein" evidence="1">
    <location>
        <begin position="3"/>
        <end position="152"/>
    </location>
</feature>
<name>A0A061EFF2_THECC</name>
<evidence type="ECO:0000259" key="1">
    <source>
        <dbReference type="SMART" id="SM01037"/>
    </source>
</evidence>
<dbReference type="Pfam" id="PF00407">
    <property type="entry name" value="Bet_v_1"/>
    <property type="match status" value="1"/>
</dbReference>
<dbReference type="InterPro" id="IPR000916">
    <property type="entry name" value="Bet_v_I/MLP"/>
</dbReference>
<accession>A0A061EFF2</accession>
<reference evidence="2 3" key="1">
    <citation type="journal article" date="2013" name="Genome Biol.">
        <title>The genome sequence of the most widely cultivated cacao type and its use to identify candidate genes regulating pod color.</title>
        <authorList>
            <person name="Motamayor J.C."/>
            <person name="Mockaitis K."/>
            <person name="Schmutz J."/>
            <person name="Haiminen N."/>
            <person name="Iii D.L."/>
            <person name="Cornejo O."/>
            <person name="Findley S.D."/>
            <person name="Zheng P."/>
            <person name="Utro F."/>
            <person name="Royaert S."/>
            <person name="Saski C."/>
            <person name="Jenkins J."/>
            <person name="Podicheti R."/>
            <person name="Zhao M."/>
            <person name="Scheffler B.E."/>
            <person name="Stack J.C."/>
            <person name="Feltus F.A."/>
            <person name="Mustiga G.M."/>
            <person name="Amores F."/>
            <person name="Phillips W."/>
            <person name="Marelli J.P."/>
            <person name="May G.D."/>
            <person name="Shapiro H."/>
            <person name="Ma J."/>
            <person name="Bustamante C.D."/>
            <person name="Schnell R.J."/>
            <person name="Main D."/>
            <person name="Gilbert D."/>
            <person name="Parida L."/>
            <person name="Kuhn D.N."/>
        </authorList>
    </citation>
    <scope>NUCLEOTIDE SEQUENCE [LARGE SCALE GENOMIC DNA]</scope>
    <source>
        <strain evidence="3">cv. Matina 1-6</strain>
    </source>
</reference>
<dbReference type="SMART" id="SM01037">
    <property type="entry name" value="Bet_v_1"/>
    <property type="match status" value="1"/>
</dbReference>
<dbReference type="InterPro" id="IPR051761">
    <property type="entry name" value="MLP-like_ligand-binding"/>
</dbReference>
<organism evidence="2 3">
    <name type="scientific">Theobroma cacao</name>
    <name type="common">Cacao</name>
    <name type="synonym">Cocoa</name>
    <dbReference type="NCBI Taxonomy" id="3641"/>
    <lineage>
        <taxon>Eukaryota</taxon>
        <taxon>Viridiplantae</taxon>
        <taxon>Streptophyta</taxon>
        <taxon>Embryophyta</taxon>
        <taxon>Tracheophyta</taxon>
        <taxon>Spermatophyta</taxon>
        <taxon>Magnoliopsida</taxon>
        <taxon>eudicotyledons</taxon>
        <taxon>Gunneridae</taxon>
        <taxon>Pentapetalae</taxon>
        <taxon>rosids</taxon>
        <taxon>malvids</taxon>
        <taxon>Malvales</taxon>
        <taxon>Malvaceae</taxon>
        <taxon>Byttnerioideae</taxon>
        <taxon>Theobroma</taxon>
    </lineage>
</organism>
<dbReference type="OMA" id="GSNTHWS"/>
<dbReference type="HOGENOM" id="CLU_081988_1_1_1"/>